<dbReference type="InterPro" id="IPR036377">
    <property type="entry name" value="Gp120_core_sf"/>
</dbReference>
<keyword evidence="12" id="KW-0261">Viral envelope protein</keyword>
<reference evidence="12" key="1">
    <citation type="journal article" date="2005" name="AIDS Res. Hum. Retroviruses">
        <title>The HIV type 1 epidemic in Belarus: predominance of Eastern European subtype A strains and circulation of subtype B viruses.</title>
        <authorList>
            <person name="Lazouskaya N.V."/>
            <person name="Eremin V.F."/>
            <person name="Adema K.W."/>
            <person name="Gasich E.L."/>
            <person name="Baan E."/>
            <person name="Lukashov V.V."/>
        </authorList>
    </citation>
    <scope>NUCLEOTIDE SEQUENCE</scope>
    <source>
        <strain evidence="12">AA04_0730</strain>
    </source>
</reference>
<keyword evidence="8" id="KW-1015">Disulfide bond</keyword>
<keyword evidence="3" id="KW-0945">Host-virus interaction</keyword>
<organismHost>
    <name type="scientific">Homo sapiens</name>
    <name type="common">Human</name>
    <dbReference type="NCBI Taxonomy" id="9606"/>
</organismHost>
<evidence type="ECO:0000256" key="6">
    <source>
        <dbReference type="ARBA" id="ARBA00022844"/>
    </source>
</evidence>
<comment type="subcellular location">
    <subcellularLocation>
        <location evidence="1">Virion membrane</location>
    </subcellularLocation>
</comment>
<evidence type="ECO:0000256" key="2">
    <source>
        <dbReference type="ARBA" id="ARBA00022506"/>
    </source>
</evidence>
<protein>
    <submittedName>
        <fullName evidence="12">Envelope glycoprotein</fullName>
    </submittedName>
</protein>
<dbReference type="Gene3D" id="2.170.40.20">
    <property type="entry name" value="Human immunodeficiency virus 1, Gp160, envelope glycoprotein"/>
    <property type="match status" value="1"/>
</dbReference>
<accession>Q5FZX0</accession>
<gene>
    <name evidence="12" type="primary">env</name>
</gene>
<evidence type="ECO:0000256" key="4">
    <source>
        <dbReference type="ARBA" id="ARBA00022595"/>
    </source>
</evidence>
<name>Q5FZX0_HV1</name>
<feature type="non-terminal residue" evidence="12">
    <location>
        <position position="87"/>
    </location>
</feature>
<keyword evidence="7" id="KW-0472">Membrane</keyword>
<dbReference type="InterPro" id="IPR000777">
    <property type="entry name" value="HIV1_Gp120"/>
</dbReference>
<keyword evidence="10" id="KW-1160">Virus entry into host cell</keyword>
<keyword evidence="6" id="KW-0946">Virion</keyword>
<evidence type="ECO:0000313" key="12">
    <source>
        <dbReference type="EMBL" id="AAW67707.1"/>
    </source>
</evidence>
<evidence type="ECO:0000256" key="7">
    <source>
        <dbReference type="ARBA" id="ARBA00023136"/>
    </source>
</evidence>
<evidence type="ECO:0000259" key="11">
    <source>
        <dbReference type="Pfam" id="PF00516"/>
    </source>
</evidence>
<proteinExistence type="predicted"/>
<evidence type="ECO:0000256" key="5">
    <source>
        <dbReference type="ARBA" id="ARBA00022804"/>
    </source>
</evidence>
<keyword evidence="9" id="KW-0325">Glycoprotein</keyword>
<dbReference type="GO" id="GO:0019062">
    <property type="term" value="P:virion attachment to host cell"/>
    <property type="evidence" value="ECO:0007669"/>
    <property type="project" value="UniProtKB-KW"/>
</dbReference>
<dbReference type="GO" id="GO:0019031">
    <property type="term" value="C:viral envelope"/>
    <property type="evidence" value="ECO:0007669"/>
    <property type="project" value="UniProtKB-KW"/>
</dbReference>
<keyword evidence="4" id="KW-1162">Viral penetration into host cytoplasm</keyword>
<evidence type="ECO:0000256" key="1">
    <source>
        <dbReference type="ARBA" id="ARBA00004182"/>
    </source>
</evidence>
<dbReference type="GO" id="GO:0055036">
    <property type="term" value="C:virion membrane"/>
    <property type="evidence" value="ECO:0007669"/>
    <property type="project" value="UniProtKB-SubCell"/>
</dbReference>
<organism evidence="12">
    <name type="scientific">Human immunodeficiency virus type 1</name>
    <name type="common">HIV-1</name>
    <dbReference type="NCBI Taxonomy" id="11676"/>
    <lineage>
        <taxon>Viruses</taxon>
        <taxon>Riboviria</taxon>
        <taxon>Pararnavirae</taxon>
        <taxon>Artverviricota</taxon>
        <taxon>Revtraviricetes</taxon>
        <taxon>Ortervirales</taxon>
        <taxon>Retroviridae</taxon>
        <taxon>Orthoretrovirinae</taxon>
        <taxon>Lentivirus</taxon>
        <taxon>Lentivirus humimdef1</taxon>
    </lineage>
</organism>
<dbReference type="EMBL" id="AY870486">
    <property type="protein sequence ID" value="AAW67707.1"/>
    <property type="molecule type" value="Genomic_RNA"/>
</dbReference>
<evidence type="ECO:0000256" key="9">
    <source>
        <dbReference type="ARBA" id="ARBA00023180"/>
    </source>
</evidence>
<dbReference type="SUPFAM" id="SSF56502">
    <property type="entry name" value="gp120 core"/>
    <property type="match status" value="1"/>
</dbReference>
<keyword evidence="5" id="KW-1161">Viral attachment to host cell</keyword>
<keyword evidence="2" id="KW-1168">Fusion of virus membrane with host membrane</keyword>
<evidence type="ECO:0000256" key="3">
    <source>
        <dbReference type="ARBA" id="ARBA00022581"/>
    </source>
</evidence>
<evidence type="ECO:0000256" key="10">
    <source>
        <dbReference type="ARBA" id="ARBA00023296"/>
    </source>
</evidence>
<feature type="domain" description="Human immunodeficiency virus 1 envelope glycoprotein Gp120" evidence="11">
    <location>
        <begin position="4"/>
        <end position="85"/>
    </location>
</feature>
<sequence length="87" mass="9946">VMIRSENITDNGKIIIIQLTKSVNITCIRPGHTIRRHIHIGPGRTFYGADGDIRKAYCNVSRAAWDSTLQQISKQLRNYFSNKTIIF</sequence>
<evidence type="ECO:0000256" key="8">
    <source>
        <dbReference type="ARBA" id="ARBA00023157"/>
    </source>
</evidence>
<dbReference type="GO" id="GO:0039663">
    <property type="term" value="P:membrane fusion involved in viral entry into host cell"/>
    <property type="evidence" value="ECO:0007669"/>
    <property type="project" value="UniProtKB-KW"/>
</dbReference>
<dbReference type="Pfam" id="PF00516">
    <property type="entry name" value="GP120"/>
    <property type="match status" value="1"/>
</dbReference>
<feature type="non-terminal residue" evidence="12">
    <location>
        <position position="1"/>
    </location>
</feature>
<dbReference type="GO" id="GO:0046718">
    <property type="term" value="P:symbiont entry into host cell"/>
    <property type="evidence" value="ECO:0007669"/>
    <property type="project" value="UniProtKB-KW"/>
</dbReference>